<organism evidence="7 8">
    <name type="scientific">Acrobeloides nanus</name>
    <dbReference type="NCBI Taxonomy" id="290746"/>
    <lineage>
        <taxon>Eukaryota</taxon>
        <taxon>Metazoa</taxon>
        <taxon>Ecdysozoa</taxon>
        <taxon>Nematoda</taxon>
        <taxon>Chromadorea</taxon>
        <taxon>Rhabditida</taxon>
        <taxon>Tylenchina</taxon>
        <taxon>Cephalobomorpha</taxon>
        <taxon>Cephaloboidea</taxon>
        <taxon>Cephalobidae</taxon>
        <taxon>Acrobeloides</taxon>
    </lineage>
</organism>
<name>A0A914DS50_9BILA</name>
<feature type="transmembrane region" description="Helical" evidence="5">
    <location>
        <begin position="127"/>
        <end position="145"/>
    </location>
</feature>
<feature type="transmembrane region" description="Helical" evidence="5">
    <location>
        <begin position="215"/>
        <end position="234"/>
    </location>
</feature>
<dbReference type="WBParaSite" id="ACRNAN_scaffold3699.g16486.t2">
    <property type="protein sequence ID" value="ACRNAN_scaffold3699.g16486.t2"/>
    <property type="gene ID" value="ACRNAN_scaffold3699.g16486"/>
</dbReference>
<comment type="subcellular location">
    <subcellularLocation>
        <location evidence="1">Membrane</location>
        <topology evidence="1">Multi-pass membrane protein</topology>
    </subcellularLocation>
</comment>
<dbReference type="PANTHER" id="PTHR24064">
    <property type="entry name" value="SOLUTE CARRIER FAMILY 22 MEMBER"/>
    <property type="match status" value="1"/>
</dbReference>
<evidence type="ECO:0000256" key="3">
    <source>
        <dbReference type="ARBA" id="ARBA00022989"/>
    </source>
</evidence>
<feature type="transmembrane region" description="Helical" evidence="5">
    <location>
        <begin position="102"/>
        <end position="120"/>
    </location>
</feature>
<dbReference type="InterPro" id="IPR036259">
    <property type="entry name" value="MFS_trans_sf"/>
</dbReference>
<evidence type="ECO:0000313" key="7">
    <source>
        <dbReference type="Proteomes" id="UP000887540"/>
    </source>
</evidence>
<evidence type="ECO:0000256" key="2">
    <source>
        <dbReference type="ARBA" id="ARBA00022692"/>
    </source>
</evidence>
<keyword evidence="2 5" id="KW-0812">Transmembrane</keyword>
<evidence type="ECO:0000313" key="8">
    <source>
        <dbReference type="WBParaSite" id="ACRNAN_scaffold3699.g16486.t2"/>
    </source>
</evidence>
<reference evidence="8" key="1">
    <citation type="submission" date="2022-11" db="UniProtKB">
        <authorList>
            <consortium name="WormBaseParasite"/>
        </authorList>
    </citation>
    <scope>IDENTIFICATION</scope>
</reference>
<dbReference type="Proteomes" id="UP000887540">
    <property type="component" value="Unplaced"/>
</dbReference>
<keyword evidence="4 5" id="KW-0472">Membrane</keyword>
<evidence type="ECO:0000259" key="6">
    <source>
        <dbReference type="PROSITE" id="PS50850"/>
    </source>
</evidence>
<evidence type="ECO:0000256" key="1">
    <source>
        <dbReference type="ARBA" id="ARBA00004141"/>
    </source>
</evidence>
<dbReference type="Gene3D" id="1.20.1250.20">
    <property type="entry name" value="MFS general substrate transporter like domains"/>
    <property type="match status" value="1"/>
</dbReference>
<feature type="domain" description="Major facilitator superfamily (MFS) profile" evidence="6">
    <location>
        <begin position="1"/>
        <end position="281"/>
    </location>
</feature>
<dbReference type="InterPro" id="IPR005828">
    <property type="entry name" value="MFS_sugar_transport-like"/>
</dbReference>
<feature type="transmembrane region" description="Helical" evidence="5">
    <location>
        <begin position="190"/>
        <end position="209"/>
    </location>
</feature>
<evidence type="ECO:0000256" key="4">
    <source>
        <dbReference type="ARBA" id="ARBA00023136"/>
    </source>
</evidence>
<dbReference type="Pfam" id="PF00083">
    <property type="entry name" value="Sugar_tr"/>
    <property type="match status" value="1"/>
</dbReference>
<dbReference type="AlphaFoldDB" id="A0A914DS50"/>
<evidence type="ECO:0000256" key="5">
    <source>
        <dbReference type="SAM" id="Phobius"/>
    </source>
</evidence>
<dbReference type="SUPFAM" id="SSF103473">
    <property type="entry name" value="MFS general substrate transporter"/>
    <property type="match status" value="1"/>
</dbReference>
<dbReference type="GO" id="GO:0022857">
    <property type="term" value="F:transmembrane transporter activity"/>
    <property type="evidence" value="ECO:0007669"/>
    <property type="project" value="InterPro"/>
</dbReference>
<dbReference type="GO" id="GO:0016020">
    <property type="term" value="C:membrane"/>
    <property type="evidence" value="ECO:0007669"/>
    <property type="project" value="UniProtKB-SubCell"/>
</dbReference>
<keyword evidence="7" id="KW-1185">Reference proteome</keyword>
<protein>
    <submittedName>
        <fullName evidence="8">Major facilitator superfamily (MFS) profile domain-containing protein</fullName>
    </submittedName>
</protein>
<sequence length="281" mass="32297">MHALSWTFSAASLPHRCRLEQESEDTIYWLPTRPEELSIADCKSNDPHHPQDNHCLYNSCILNGTKECPYGYVYNFDEIKNSAINRWEIVCDRHFLKSFIQSMYYVGQLIGAIVFGSLGDRLGRKKIVFTAMILEIVCGFALAFSPHWSLFAIARIGVGMAHPESLSSMNFFVVIGMELVGPFGRRYGSLISGGFFSLGHMLLACIAYFVRDYVYLQLVLAIPAICFLSYWWLLPESPRWLVSQRRYKEADKILRCAAKINKTTIPDDWWQQIDNQVENKE</sequence>
<proteinExistence type="predicted"/>
<keyword evidence="3 5" id="KW-1133">Transmembrane helix</keyword>
<dbReference type="PROSITE" id="PS50850">
    <property type="entry name" value="MFS"/>
    <property type="match status" value="1"/>
</dbReference>
<accession>A0A914DS50</accession>
<dbReference type="InterPro" id="IPR020846">
    <property type="entry name" value="MFS_dom"/>
</dbReference>